<proteinExistence type="predicted"/>
<dbReference type="Proteomes" id="UP000828390">
    <property type="component" value="Unassembled WGS sequence"/>
</dbReference>
<dbReference type="AlphaFoldDB" id="A0A9D4QID4"/>
<dbReference type="EMBL" id="JAIWYP010000004">
    <property type="protein sequence ID" value="KAH3833008.1"/>
    <property type="molecule type" value="Genomic_DNA"/>
</dbReference>
<feature type="compositionally biased region" description="Polar residues" evidence="1">
    <location>
        <begin position="161"/>
        <end position="170"/>
    </location>
</feature>
<evidence type="ECO:0000256" key="1">
    <source>
        <dbReference type="SAM" id="MobiDB-lite"/>
    </source>
</evidence>
<sequence>MCPVFPMPGDQLQQPATGLFVIECTTLYRPYSGRENNMVWVESIVECQIWLRTDRRKDRQKDGRKDGRTDNAKTISLRLWRGIIIKRPMFVARPFICNVKGTVNHDDEEKKITSRDFIVGVYTINKKNSLVKYHHYWTKIMASMFTNQMWTDRRRKKTDPKTSPEQSSGIKSVIFPPI</sequence>
<reference evidence="2" key="1">
    <citation type="journal article" date="2019" name="bioRxiv">
        <title>The Genome of the Zebra Mussel, Dreissena polymorpha: A Resource for Invasive Species Research.</title>
        <authorList>
            <person name="McCartney M.A."/>
            <person name="Auch B."/>
            <person name="Kono T."/>
            <person name="Mallez S."/>
            <person name="Zhang Y."/>
            <person name="Obille A."/>
            <person name="Becker A."/>
            <person name="Abrahante J.E."/>
            <person name="Garbe J."/>
            <person name="Badalamenti J.P."/>
            <person name="Herman A."/>
            <person name="Mangelson H."/>
            <person name="Liachko I."/>
            <person name="Sullivan S."/>
            <person name="Sone E.D."/>
            <person name="Koren S."/>
            <person name="Silverstein K.A.T."/>
            <person name="Beckman K.B."/>
            <person name="Gohl D.M."/>
        </authorList>
    </citation>
    <scope>NUCLEOTIDE SEQUENCE</scope>
    <source>
        <strain evidence="2">Duluth1</strain>
        <tissue evidence="2">Whole animal</tissue>
    </source>
</reference>
<feature type="region of interest" description="Disordered" evidence="1">
    <location>
        <begin position="152"/>
        <end position="178"/>
    </location>
</feature>
<reference evidence="2" key="2">
    <citation type="submission" date="2020-11" db="EMBL/GenBank/DDBJ databases">
        <authorList>
            <person name="McCartney M.A."/>
            <person name="Auch B."/>
            <person name="Kono T."/>
            <person name="Mallez S."/>
            <person name="Becker A."/>
            <person name="Gohl D.M."/>
            <person name="Silverstein K.A.T."/>
            <person name="Koren S."/>
            <person name="Bechman K.B."/>
            <person name="Herman A."/>
            <person name="Abrahante J.E."/>
            <person name="Garbe J."/>
        </authorList>
    </citation>
    <scope>NUCLEOTIDE SEQUENCE</scope>
    <source>
        <strain evidence="2">Duluth1</strain>
        <tissue evidence="2">Whole animal</tissue>
    </source>
</reference>
<organism evidence="2 3">
    <name type="scientific">Dreissena polymorpha</name>
    <name type="common">Zebra mussel</name>
    <name type="synonym">Mytilus polymorpha</name>
    <dbReference type="NCBI Taxonomy" id="45954"/>
    <lineage>
        <taxon>Eukaryota</taxon>
        <taxon>Metazoa</taxon>
        <taxon>Spiralia</taxon>
        <taxon>Lophotrochozoa</taxon>
        <taxon>Mollusca</taxon>
        <taxon>Bivalvia</taxon>
        <taxon>Autobranchia</taxon>
        <taxon>Heteroconchia</taxon>
        <taxon>Euheterodonta</taxon>
        <taxon>Imparidentia</taxon>
        <taxon>Neoheterodontei</taxon>
        <taxon>Myida</taxon>
        <taxon>Dreissenoidea</taxon>
        <taxon>Dreissenidae</taxon>
        <taxon>Dreissena</taxon>
    </lineage>
</organism>
<evidence type="ECO:0000313" key="2">
    <source>
        <dbReference type="EMBL" id="KAH3833008.1"/>
    </source>
</evidence>
<evidence type="ECO:0000313" key="3">
    <source>
        <dbReference type="Proteomes" id="UP000828390"/>
    </source>
</evidence>
<protein>
    <submittedName>
        <fullName evidence="2">Uncharacterized protein</fullName>
    </submittedName>
</protein>
<keyword evidence="3" id="KW-1185">Reference proteome</keyword>
<comment type="caution">
    <text evidence="2">The sequence shown here is derived from an EMBL/GenBank/DDBJ whole genome shotgun (WGS) entry which is preliminary data.</text>
</comment>
<accession>A0A9D4QID4</accession>
<gene>
    <name evidence="2" type="ORF">DPMN_106310</name>
</gene>
<name>A0A9D4QID4_DREPO</name>